<dbReference type="OrthoDB" id="9796999at2"/>
<dbReference type="AlphaFoldDB" id="A0A418LXB1"/>
<comment type="caution">
    <text evidence="1">The sequence shown here is derived from an EMBL/GenBank/DDBJ whole genome shotgun (WGS) entry which is preliminary data.</text>
</comment>
<evidence type="ECO:0000313" key="2">
    <source>
        <dbReference type="Proteomes" id="UP000283523"/>
    </source>
</evidence>
<proteinExistence type="predicted"/>
<dbReference type="EMBL" id="QXED01000015">
    <property type="protein sequence ID" value="RIV17846.1"/>
    <property type="molecule type" value="Genomic_DNA"/>
</dbReference>
<evidence type="ECO:0008006" key="3">
    <source>
        <dbReference type="Google" id="ProtNLM"/>
    </source>
</evidence>
<dbReference type="RefSeq" id="WP_119671578.1">
    <property type="nucleotide sequence ID" value="NZ_QXED01000015.1"/>
</dbReference>
<name>A0A418LXB1_9BACT</name>
<organism evidence="1 2">
    <name type="scientific">Fibrisoma montanum</name>
    <dbReference type="NCBI Taxonomy" id="2305895"/>
    <lineage>
        <taxon>Bacteria</taxon>
        <taxon>Pseudomonadati</taxon>
        <taxon>Bacteroidota</taxon>
        <taxon>Cytophagia</taxon>
        <taxon>Cytophagales</taxon>
        <taxon>Spirosomataceae</taxon>
        <taxon>Fibrisoma</taxon>
    </lineage>
</organism>
<gene>
    <name evidence="1" type="ORF">DYU11_30695</name>
</gene>
<dbReference type="Pfam" id="PF13376">
    <property type="entry name" value="OmdA"/>
    <property type="match status" value="1"/>
</dbReference>
<keyword evidence="2" id="KW-1185">Reference proteome</keyword>
<protein>
    <recommendedName>
        <fullName evidence="3">Bacteriocin-protection protein</fullName>
    </recommendedName>
</protein>
<accession>A0A418LXB1</accession>
<sequence length="196" mass="22529">MAKSNQQLPEFCAQSRQAWRDWLQANHATSGGVWLVSYKKNSGKPRVSYDEAVEEALCFGWIDSVPNKLDDERFRQLFTPRKPKSGWSRVNKQRIDKLIADGLMTEAGLAKIEQAKQDGSWTKLDAVEALTLPDDLTLAFADNPTARQYYEEFPRSVKRGILEWLNNAKRPETRQTRIAQIVRMAAQNKRAQFDKE</sequence>
<reference evidence="1 2" key="1">
    <citation type="submission" date="2018-08" db="EMBL/GenBank/DDBJ databases">
        <title>Fibrisoma montanum sp. nov., isolated from Danxia mountain soil.</title>
        <authorList>
            <person name="Huang Y."/>
        </authorList>
    </citation>
    <scope>NUCLEOTIDE SEQUENCE [LARGE SCALE GENOMIC DNA]</scope>
    <source>
        <strain evidence="1 2">HYT19</strain>
    </source>
</reference>
<dbReference type="Proteomes" id="UP000283523">
    <property type="component" value="Unassembled WGS sequence"/>
</dbReference>
<evidence type="ECO:0000313" key="1">
    <source>
        <dbReference type="EMBL" id="RIV17846.1"/>
    </source>
</evidence>